<dbReference type="Pfam" id="PF22677">
    <property type="entry name" value="Ble-like_N"/>
    <property type="match status" value="1"/>
</dbReference>
<reference evidence="2" key="1">
    <citation type="submission" date="2020-04" db="EMBL/GenBank/DDBJ databases">
        <authorList>
            <person name="Zhang T."/>
        </authorList>
    </citation>
    <scope>NUCLEOTIDE SEQUENCE</scope>
    <source>
        <strain evidence="2">HKST-UBA02</strain>
    </source>
</reference>
<dbReference type="PROSITE" id="PS51819">
    <property type="entry name" value="VOC"/>
    <property type="match status" value="1"/>
</dbReference>
<dbReference type="InterPro" id="IPR029068">
    <property type="entry name" value="Glyas_Bleomycin-R_OHBP_Dase"/>
</dbReference>
<dbReference type="SUPFAM" id="SSF54593">
    <property type="entry name" value="Glyoxalase/Bleomycin resistance protein/Dihydroxybiphenyl dioxygenase"/>
    <property type="match status" value="1"/>
</dbReference>
<evidence type="ECO:0000259" key="1">
    <source>
        <dbReference type="PROSITE" id="PS51819"/>
    </source>
</evidence>
<name>A0A956SG32_UNCEI</name>
<comment type="caution">
    <text evidence="2">The sequence shown here is derived from an EMBL/GenBank/DDBJ whole genome shotgun (WGS) entry which is preliminary data.</text>
</comment>
<dbReference type="PANTHER" id="PTHR36503:SF2">
    <property type="entry name" value="BLR2408 PROTEIN"/>
    <property type="match status" value="1"/>
</dbReference>
<dbReference type="InterPro" id="IPR037523">
    <property type="entry name" value="VOC_core"/>
</dbReference>
<sequence>MNTVPSRMLFVNLAVKDLEKSKEFFAKLGFQFNAQFTDDNAAAMIVNESCGVMLLREPFFKGFTKKEIADTTTRTECLLAFTVESRSAVDRMVQEAMDAGASHAMDKQDHGFMYSGSFYDLDAHHWEVFWMDPATVQ</sequence>
<organism evidence="2 3">
    <name type="scientific">Eiseniibacteriota bacterium</name>
    <dbReference type="NCBI Taxonomy" id="2212470"/>
    <lineage>
        <taxon>Bacteria</taxon>
        <taxon>Candidatus Eiseniibacteriota</taxon>
    </lineage>
</organism>
<dbReference type="Proteomes" id="UP000739538">
    <property type="component" value="Unassembled WGS sequence"/>
</dbReference>
<accession>A0A956SG32</accession>
<dbReference type="EMBL" id="JAGQHS010000145">
    <property type="protein sequence ID" value="MCA9758134.1"/>
    <property type="molecule type" value="Genomic_DNA"/>
</dbReference>
<proteinExistence type="predicted"/>
<dbReference type="AlphaFoldDB" id="A0A956SG32"/>
<dbReference type="PANTHER" id="PTHR36503">
    <property type="entry name" value="BLR2520 PROTEIN"/>
    <property type="match status" value="1"/>
</dbReference>
<reference evidence="2" key="2">
    <citation type="journal article" date="2021" name="Microbiome">
        <title>Successional dynamics and alternative stable states in a saline activated sludge microbial community over 9 years.</title>
        <authorList>
            <person name="Wang Y."/>
            <person name="Ye J."/>
            <person name="Ju F."/>
            <person name="Liu L."/>
            <person name="Boyd J.A."/>
            <person name="Deng Y."/>
            <person name="Parks D.H."/>
            <person name="Jiang X."/>
            <person name="Yin X."/>
            <person name="Woodcroft B.J."/>
            <person name="Tyson G.W."/>
            <person name="Hugenholtz P."/>
            <person name="Polz M.F."/>
            <person name="Zhang T."/>
        </authorList>
    </citation>
    <scope>NUCLEOTIDE SEQUENCE</scope>
    <source>
        <strain evidence="2">HKST-UBA02</strain>
    </source>
</reference>
<protein>
    <submittedName>
        <fullName evidence="2">VOC family protein</fullName>
    </submittedName>
</protein>
<evidence type="ECO:0000313" key="2">
    <source>
        <dbReference type="EMBL" id="MCA9758134.1"/>
    </source>
</evidence>
<evidence type="ECO:0000313" key="3">
    <source>
        <dbReference type="Proteomes" id="UP000739538"/>
    </source>
</evidence>
<dbReference type="Gene3D" id="3.10.180.10">
    <property type="entry name" value="2,3-Dihydroxybiphenyl 1,2-Dioxygenase, domain 1"/>
    <property type="match status" value="1"/>
</dbReference>
<dbReference type="InterPro" id="IPR053863">
    <property type="entry name" value="Glyoxy/Ble-like_N"/>
</dbReference>
<gene>
    <name evidence="2" type="ORF">KDA27_20235</name>
</gene>
<feature type="domain" description="VOC" evidence="1">
    <location>
        <begin position="7"/>
        <end position="131"/>
    </location>
</feature>